<keyword evidence="3" id="KW-1185">Reference proteome</keyword>
<reference evidence="2" key="1">
    <citation type="journal article" date="2021" name="Nat. Commun.">
        <title>Genetic determinants of endophytism in the Arabidopsis root mycobiome.</title>
        <authorList>
            <person name="Mesny F."/>
            <person name="Miyauchi S."/>
            <person name="Thiergart T."/>
            <person name="Pickel B."/>
            <person name="Atanasova L."/>
            <person name="Karlsson M."/>
            <person name="Huettel B."/>
            <person name="Barry K.W."/>
            <person name="Haridas S."/>
            <person name="Chen C."/>
            <person name="Bauer D."/>
            <person name="Andreopoulos W."/>
            <person name="Pangilinan J."/>
            <person name="LaButti K."/>
            <person name="Riley R."/>
            <person name="Lipzen A."/>
            <person name="Clum A."/>
            <person name="Drula E."/>
            <person name="Henrissat B."/>
            <person name="Kohler A."/>
            <person name="Grigoriev I.V."/>
            <person name="Martin F.M."/>
            <person name="Hacquard S."/>
        </authorList>
    </citation>
    <scope>NUCLEOTIDE SEQUENCE</scope>
    <source>
        <strain evidence="2">MPI-CAGE-CH-0243</strain>
    </source>
</reference>
<organism evidence="2 3">
    <name type="scientific">Dendryphion nanum</name>
    <dbReference type="NCBI Taxonomy" id="256645"/>
    <lineage>
        <taxon>Eukaryota</taxon>
        <taxon>Fungi</taxon>
        <taxon>Dikarya</taxon>
        <taxon>Ascomycota</taxon>
        <taxon>Pezizomycotina</taxon>
        <taxon>Dothideomycetes</taxon>
        <taxon>Pleosporomycetidae</taxon>
        <taxon>Pleosporales</taxon>
        <taxon>Torulaceae</taxon>
        <taxon>Dendryphion</taxon>
    </lineage>
</organism>
<accession>A0A9P9CXV4</accession>
<dbReference type="Proteomes" id="UP000700596">
    <property type="component" value="Unassembled WGS sequence"/>
</dbReference>
<proteinExistence type="predicted"/>
<sequence>GSSSTSKGKPPDSVPFMVPQSPPTPIHPASGPVPGTIPSSMLSRALLFTCTCGHAFETQRVMDLHKRDSLFHKRQAEESPTGYEQWDDSLVTSFASINLESVSIRIMPSVAGFSCICGSIFINQKALEQHKQDARRYAWQVKGGRREKKSKSPRPQYQKDEYLHDMAAVLARQCCGGE</sequence>
<evidence type="ECO:0000313" key="2">
    <source>
        <dbReference type="EMBL" id="KAH7108867.1"/>
    </source>
</evidence>
<evidence type="ECO:0000256" key="1">
    <source>
        <dbReference type="SAM" id="MobiDB-lite"/>
    </source>
</evidence>
<dbReference type="EMBL" id="JAGMWT010000035">
    <property type="protein sequence ID" value="KAH7108867.1"/>
    <property type="molecule type" value="Genomic_DNA"/>
</dbReference>
<comment type="caution">
    <text evidence="2">The sequence shown here is derived from an EMBL/GenBank/DDBJ whole genome shotgun (WGS) entry which is preliminary data.</text>
</comment>
<evidence type="ECO:0000313" key="3">
    <source>
        <dbReference type="Proteomes" id="UP000700596"/>
    </source>
</evidence>
<dbReference type="OrthoDB" id="3787461at2759"/>
<feature type="non-terminal residue" evidence="2">
    <location>
        <position position="1"/>
    </location>
</feature>
<protein>
    <submittedName>
        <fullName evidence="2">Uncharacterized protein</fullName>
    </submittedName>
</protein>
<gene>
    <name evidence="2" type="ORF">B0J11DRAFT_449437</name>
</gene>
<feature type="region of interest" description="Disordered" evidence="1">
    <location>
        <begin position="1"/>
        <end position="35"/>
    </location>
</feature>
<name>A0A9P9CXV4_9PLEO</name>
<dbReference type="AlphaFoldDB" id="A0A9P9CXV4"/>